<dbReference type="EMBL" id="CP000561">
    <property type="protein sequence ID" value="ABO08566.1"/>
    <property type="molecule type" value="Genomic_DNA"/>
</dbReference>
<dbReference type="STRING" id="410359.Pcal_1141"/>
<accession>A3MV99</accession>
<keyword evidence="1" id="KW-0812">Transmembrane</keyword>
<keyword evidence="1" id="KW-0472">Membrane</keyword>
<dbReference type="eggNOG" id="arCOG05647">
    <property type="taxonomic scope" value="Archaea"/>
</dbReference>
<dbReference type="RefSeq" id="WP_011849824.1">
    <property type="nucleotide sequence ID" value="NC_009073.1"/>
</dbReference>
<protein>
    <submittedName>
        <fullName evidence="2">Uncharacterized protein</fullName>
    </submittedName>
</protein>
<reference evidence="2" key="1">
    <citation type="submission" date="2007-02" db="EMBL/GenBank/DDBJ databases">
        <title>Complete sequence of Pyrobaculum calidifontis JCM 11548.</title>
        <authorList>
            <consortium name="US DOE Joint Genome Institute"/>
            <person name="Copeland A."/>
            <person name="Lucas S."/>
            <person name="Lapidus A."/>
            <person name="Barry K."/>
            <person name="Glavina del Rio T."/>
            <person name="Dalin E."/>
            <person name="Tice H."/>
            <person name="Pitluck S."/>
            <person name="Chain P."/>
            <person name="Malfatti S."/>
            <person name="Shin M."/>
            <person name="Vergez L."/>
            <person name="Schmutz J."/>
            <person name="Larimer F."/>
            <person name="Land M."/>
            <person name="Hauser L."/>
            <person name="Kyrpides N."/>
            <person name="Mikhailova N."/>
            <person name="Cozen A.E."/>
            <person name="Fitz-Gibbon S.T."/>
            <person name="House C.H."/>
            <person name="Saltikov C."/>
            <person name="Lowe T.M."/>
            <person name="Richardson P."/>
        </authorList>
    </citation>
    <scope>NUCLEOTIDE SEQUENCE [LARGE SCALE GENOMIC DNA]</scope>
    <source>
        <strain evidence="2">JCM 11548</strain>
    </source>
</reference>
<dbReference type="KEGG" id="pcl:Pcal_1141"/>
<evidence type="ECO:0000313" key="2">
    <source>
        <dbReference type="EMBL" id="ABO08566.1"/>
    </source>
</evidence>
<sequence>MIVVKSSNVEKFAWHVRSLLPQLESTPMLLAKRQVGNYVIGLGTLGYLYTTLSYVLEVLIEADKMADDLKLRDYTLVIGPEASYITTTPLPEVLPPLPQPREVPPVPREEVAINTFGCREAPRGMVSFCIGDVEIAYYLPQ</sequence>
<dbReference type="OrthoDB" id="24817at2157"/>
<feature type="transmembrane region" description="Helical" evidence="1">
    <location>
        <begin position="38"/>
        <end position="60"/>
    </location>
</feature>
<evidence type="ECO:0000313" key="3">
    <source>
        <dbReference type="Proteomes" id="UP000001431"/>
    </source>
</evidence>
<dbReference type="GeneID" id="4908361"/>
<name>A3MV99_PYRCJ</name>
<dbReference type="Proteomes" id="UP000001431">
    <property type="component" value="Chromosome"/>
</dbReference>
<gene>
    <name evidence="2" type="ordered locus">Pcal_1141</name>
</gene>
<proteinExistence type="predicted"/>
<organism evidence="2 3">
    <name type="scientific">Pyrobaculum calidifontis (strain DSM 21063 / JCM 11548 / VA1)</name>
    <dbReference type="NCBI Taxonomy" id="410359"/>
    <lineage>
        <taxon>Archaea</taxon>
        <taxon>Thermoproteota</taxon>
        <taxon>Thermoprotei</taxon>
        <taxon>Thermoproteales</taxon>
        <taxon>Thermoproteaceae</taxon>
        <taxon>Pyrobaculum</taxon>
    </lineage>
</organism>
<dbReference type="AlphaFoldDB" id="A3MV99"/>
<evidence type="ECO:0000256" key="1">
    <source>
        <dbReference type="SAM" id="Phobius"/>
    </source>
</evidence>
<keyword evidence="1" id="KW-1133">Transmembrane helix</keyword>
<dbReference type="HOGENOM" id="CLU_1821084_0_0_2"/>
<keyword evidence="3" id="KW-1185">Reference proteome</keyword>